<protein>
    <submittedName>
        <fullName evidence="5">Uncharacterized protein</fullName>
    </submittedName>
</protein>
<dbReference type="PANTHER" id="PTHR47447:SF17">
    <property type="entry name" value="OS12G0638900 PROTEIN"/>
    <property type="match status" value="1"/>
</dbReference>
<dbReference type="PROSITE" id="PS51375">
    <property type="entry name" value="PPR"/>
    <property type="match status" value="3"/>
</dbReference>
<feature type="region of interest" description="Disordered" evidence="4">
    <location>
        <begin position="1"/>
        <end position="38"/>
    </location>
</feature>
<comment type="similarity">
    <text evidence="1">Belongs to the PPR family. P subfamily.</text>
</comment>
<keyword evidence="2" id="KW-0677">Repeat</keyword>
<evidence type="ECO:0000313" key="5">
    <source>
        <dbReference type="EMBL" id="QDZ23196.1"/>
    </source>
</evidence>
<dbReference type="InterPro" id="IPR002885">
    <property type="entry name" value="PPR_rpt"/>
</dbReference>
<organism evidence="5 6">
    <name type="scientific">Chloropicon primus</name>
    <dbReference type="NCBI Taxonomy" id="1764295"/>
    <lineage>
        <taxon>Eukaryota</taxon>
        <taxon>Viridiplantae</taxon>
        <taxon>Chlorophyta</taxon>
        <taxon>Chloropicophyceae</taxon>
        <taxon>Chloropicales</taxon>
        <taxon>Chloropicaceae</taxon>
        <taxon>Chloropicon</taxon>
    </lineage>
</organism>
<keyword evidence="6" id="KW-1185">Reference proteome</keyword>
<dbReference type="NCBIfam" id="TIGR00756">
    <property type="entry name" value="PPR"/>
    <property type="match status" value="1"/>
</dbReference>
<proteinExistence type="inferred from homology"/>
<reference evidence="5 6" key="1">
    <citation type="submission" date="2018-07" db="EMBL/GenBank/DDBJ databases">
        <title>The complete nuclear genome of the prasinophyte Chloropicon primus (CCMP1205).</title>
        <authorList>
            <person name="Pombert J.-F."/>
            <person name="Otis C."/>
            <person name="Turmel M."/>
            <person name="Lemieux C."/>
        </authorList>
    </citation>
    <scope>NUCLEOTIDE SEQUENCE [LARGE SCALE GENOMIC DNA]</scope>
    <source>
        <strain evidence="5 6">CCMP1205</strain>
    </source>
</reference>
<dbReference type="PANTHER" id="PTHR47447">
    <property type="entry name" value="OS03G0856100 PROTEIN"/>
    <property type="match status" value="1"/>
</dbReference>
<dbReference type="Gene3D" id="1.25.40.10">
    <property type="entry name" value="Tetratricopeptide repeat domain"/>
    <property type="match status" value="2"/>
</dbReference>
<evidence type="ECO:0000256" key="1">
    <source>
        <dbReference type="ARBA" id="ARBA00007626"/>
    </source>
</evidence>
<dbReference type="InterPro" id="IPR011990">
    <property type="entry name" value="TPR-like_helical_dom_sf"/>
</dbReference>
<gene>
    <name evidence="5" type="ORF">A3770_09p57140</name>
</gene>
<feature type="compositionally biased region" description="Basic and acidic residues" evidence="4">
    <location>
        <begin position="75"/>
        <end position="91"/>
    </location>
</feature>
<name>A0A5B8MRU7_9CHLO</name>
<feature type="repeat" description="PPR" evidence="3">
    <location>
        <begin position="594"/>
        <end position="628"/>
    </location>
</feature>
<dbReference type="EMBL" id="CP031042">
    <property type="protein sequence ID" value="QDZ23196.1"/>
    <property type="molecule type" value="Genomic_DNA"/>
</dbReference>
<dbReference type="Proteomes" id="UP000316726">
    <property type="component" value="Chromosome 9"/>
</dbReference>
<feature type="repeat" description="PPR" evidence="3">
    <location>
        <begin position="370"/>
        <end position="404"/>
    </location>
</feature>
<evidence type="ECO:0000256" key="2">
    <source>
        <dbReference type="ARBA" id="ARBA00022737"/>
    </source>
</evidence>
<evidence type="ECO:0000313" key="6">
    <source>
        <dbReference type="Proteomes" id="UP000316726"/>
    </source>
</evidence>
<dbReference type="Pfam" id="PF13812">
    <property type="entry name" value="PPR_3"/>
    <property type="match status" value="1"/>
</dbReference>
<evidence type="ECO:0000256" key="3">
    <source>
        <dbReference type="PROSITE-ProRule" id="PRU00708"/>
    </source>
</evidence>
<dbReference type="AlphaFoldDB" id="A0A5B8MRU7"/>
<feature type="region of interest" description="Disordered" evidence="4">
    <location>
        <begin position="70"/>
        <end position="91"/>
    </location>
</feature>
<dbReference type="STRING" id="1764295.A0A5B8MRU7"/>
<dbReference type="OrthoDB" id="185373at2759"/>
<accession>A0A5B8MRU7</accession>
<evidence type="ECO:0000256" key="4">
    <source>
        <dbReference type="SAM" id="MobiDB-lite"/>
    </source>
</evidence>
<sequence>MAPVWTAAKAKAKGAEAWSGRRRGQGTTDNNTTSTSAWEAAGATAAVAGSGGGMRMRMWLRMRIRMRTRMAGGGREGRSSVREREIRRRGAGESEVMGRIIVQRSRDTTTTTTTSSSSNTAWEDFLKRQCWSLLKGREFESLLQFCEVVRGGDDGEVGCGGEVSEEAKAVLPAGIILKDVAKFADLDLALRYLDALPEHANRKVHTQLLRRSVREGSPFETTKRIFDQCVSLFVRNGRQFASQRPDDLMYAEYIKGCSAQGEEVEGLRAFEAYVKSVREGEEGKSGRGGGKELAAAAAGVSSVAVCNAVLDLVAPNHETCVSFFENFVKGGFVPDVETMNTVMRSSIMADRCEKCEDLYDYMRMLGLVPNMQTFSLLIESYGKQGKYVRAQSVVNQMQSLSLHPNEGVWRSLLEVTARKKDANLTQRMWMKIQRNLSVTSQKPSLEMFKVLMRSCMIPDEGHLVFEALHQAKQSDFDLDAECYCLAIQACAHLASNRVFTAEDFGKAWRYFEAMKEEGLSPDKETLRLLISIACDVRDTGKFQRLRGLMVEEHGQEALEELSREVTRFHVNQGDLGRVWELYEKFWFQWTESSDSKVFNLILRAAISSSEFSRAFSVVKHMRGLGHKPAEEQISSLENALVEYRMSHGDLCLLNLTEEDFGGTAGAGGRSEPGDGQDSSSFSMSIHHGTVKEVRFQVLSVLNSLKKKPHVGELKLNLGSSLDYQVVCSLLENDLKLNVQKEGRSIFVKVNEFRRRGEKE</sequence>
<feature type="region of interest" description="Disordered" evidence="4">
    <location>
        <begin position="663"/>
        <end position="682"/>
    </location>
</feature>
<feature type="repeat" description="PPR" evidence="3">
    <location>
        <begin position="335"/>
        <end position="369"/>
    </location>
</feature>